<dbReference type="AlphaFoldDB" id="A0A2V4NEJ8"/>
<reference evidence="1 2" key="1">
    <citation type="submission" date="2018-03" db="EMBL/GenBank/DDBJ databases">
        <title>Bioinformatic expansion and discovery of thiopeptide antibiotics.</title>
        <authorList>
            <person name="Schwalen C.J."/>
            <person name="Hudson G.A."/>
            <person name="Mitchell D.A."/>
        </authorList>
    </citation>
    <scope>NUCLEOTIDE SEQUENCE [LARGE SCALE GENOMIC DNA]</scope>
    <source>
        <strain evidence="1 2">ATCC 21389</strain>
    </source>
</reference>
<organism evidence="1 2">
    <name type="scientific">Streptomyces tateyamensis</name>
    <dbReference type="NCBI Taxonomy" id="565073"/>
    <lineage>
        <taxon>Bacteria</taxon>
        <taxon>Bacillati</taxon>
        <taxon>Actinomycetota</taxon>
        <taxon>Actinomycetes</taxon>
        <taxon>Kitasatosporales</taxon>
        <taxon>Streptomycetaceae</taxon>
        <taxon>Streptomyces</taxon>
    </lineage>
</organism>
<proteinExistence type="predicted"/>
<sequence length="67" mass="7342">MPVSDRKTASPAEMAAVLAEYDPLYFERRGRRSSTVVAHLRGAPHGYPFCECGGEKCPNKGWSDDVA</sequence>
<evidence type="ECO:0000313" key="2">
    <source>
        <dbReference type="Proteomes" id="UP000248039"/>
    </source>
</evidence>
<accession>A0A2V4NEJ8</accession>
<evidence type="ECO:0000313" key="1">
    <source>
        <dbReference type="EMBL" id="PYC77600.1"/>
    </source>
</evidence>
<dbReference type="EMBL" id="PYBW01000058">
    <property type="protein sequence ID" value="PYC77600.1"/>
    <property type="molecule type" value="Genomic_DNA"/>
</dbReference>
<dbReference type="Proteomes" id="UP000248039">
    <property type="component" value="Unassembled WGS sequence"/>
</dbReference>
<protein>
    <submittedName>
        <fullName evidence="1">Uncharacterized protein</fullName>
    </submittedName>
</protein>
<gene>
    <name evidence="1" type="ORF">C7C46_18375</name>
</gene>
<comment type="caution">
    <text evidence="1">The sequence shown here is derived from an EMBL/GenBank/DDBJ whole genome shotgun (WGS) entry which is preliminary data.</text>
</comment>
<name>A0A2V4NEJ8_9ACTN</name>
<keyword evidence="2" id="KW-1185">Reference proteome</keyword>
<dbReference type="RefSeq" id="WP_110670945.1">
    <property type="nucleotide sequence ID" value="NZ_PYBW01000058.1"/>
</dbReference>